<organism evidence="2 3">
    <name type="scientific">Nephila pilipes</name>
    <name type="common">Giant wood spider</name>
    <name type="synonym">Nephila maculata</name>
    <dbReference type="NCBI Taxonomy" id="299642"/>
    <lineage>
        <taxon>Eukaryota</taxon>
        <taxon>Metazoa</taxon>
        <taxon>Ecdysozoa</taxon>
        <taxon>Arthropoda</taxon>
        <taxon>Chelicerata</taxon>
        <taxon>Arachnida</taxon>
        <taxon>Araneae</taxon>
        <taxon>Araneomorphae</taxon>
        <taxon>Entelegynae</taxon>
        <taxon>Araneoidea</taxon>
        <taxon>Nephilidae</taxon>
        <taxon>Nephila</taxon>
    </lineage>
</organism>
<feature type="compositionally biased region" description="Polar residues" evidence="1">
    <location>
        <begin position="67"/>
        <end position="76"/>
    </location>
</feature>
<sequence length="76" mass="8566">MTFDCWSQTSHLSKRAFQKVTMSFARDTPFSEMTVLPSDDHSIRHAFNFGEKRATPPGGSKERVDRTNSSSQPLTS</sequence>
<dbReference type="Proteomes" id="UP000887013">
    <property type="component" value="Unassembled WGS sequence"/>
</dbReference>
<feature type="region of interest" description="Disordered" evidence="1">
    <location>
        <begin position="48"/>
        <end position="76"/>
    </location>
</feature>
<reference evidence="2" key="1">
    <citation type="submission" date="2020-08" db="EMBL/GenBank/DDBJ databases">
        <title>Multicomponent nature underlies the extraordinary mechanical properties of spider dragline silk.</title>
        <authorList>
            <person name="Kono N."/>
            <person name="Nakamura H."/>
            <person name="Mori M."/>
            <person name="Yoshida Y."/>
            <person name="Ohtoshi R."/>
            <person name="Malay A.D."/>
            <person name="Moran D.A.P."/>
            <person name="Tomita M."/>
            <person name="Numata K."/>
            <person name="Arakawa K."/>
        </authorList>
    </citation>
    <scope>NUCLEOTIDE SEQUENCE</scope>
</reference>
<keyword evidence="3" id="KW-1185">Reference proteome</keyword>
<proteinExistence type="predicted"/>
<accession>A0A8X6PTV8</accession>
<evidence type="ECO:0000313" key="2">
    <source>
        <dbReference type="EMBL" id="GFT85412.1"/>
    </source>
</evidence>
<dbReference type="AlphaFoldDB" id="A0A8X6PTV8"/>
<evidence type="ECO:0000313" key="3">
    <source>
        <dbReference type="Proteomes" id="UP000887013"/>
    </source>
</evidence>
<feature type="compositionally biased region" description="Basic and acidic residues" evidence="1">
    <location>
        <begin position="50"/>
        <end position="66"/>
    </location>
</feature>
<dbReference type="EMBL" id="BMAW01023919">
    <property type="protein sequence ID" value="GFT85412.1"/>
    <property type="molecule type" value="Genomic_DNA"/>
</dbReference>
<protein>
    <submittedName>
        <fullName evidence="2">Uncharacterized protein</fullName>
    </submittedName>
</protein>
<name>A0A8X6PTV8_NEPPI</name>
<evidence type="ECO:0000256" key="1">
    <source>
        <dbReference type="SAM" id="MobiDB-lite"/>
    </source>
</evidence>
<comment type="caution">
    <text evidence="2">The sequence shown here is derived from an EMBL/GenBank/DDBJ whole genome shotgun (WGS) entry which is preliminary data.</text>
</comment>
<gene>
    <name evidence="2" type="ORF">NPIL_477641</name>
</gene>